<evidence type="ECO:0000313" key="3">
    <source>
        <dbReference type="EMBL" id="GMH06592.1"/>
    </source>
</evidence>
<dbReference type="InterPro" id="IPR051304">
    <property type="entry name" value="SCF_F-box_domain"/>
</dbReference>
<feature type="domain" description="KIB1-4 beta-propeller" evidence="2">
    <location>
        <begin position="90"/>
        <end position="367"/>
    </location>
</feature>
<proteinExistence type="predicted"/>
<evidence type="ECO:0000259" key="2">
    <source>
        <dbReference type="Pfam" id="PF03478"/>
    </source>
</evidence>
<accession>A0AAD3S8W6</accession>
<gene>
    <name evidence="3" type="ORF">Nepgr_008432</name>
</gene>
<dbReference type="Pfam" id="PF03478">
    <property type="entry name" value="Beta-prop_KIB1-4"/>
    <property type="match status" value="1"/>
</dbReference>
<dbReference type="SUPFAM" id="SSF81383">
    <property type="entry name" value="F-box domain"/>
    <property type="match status" value="1"/>
</dbReference>
<feature type="domain" description="F-box" evidence="1">
    <location>
        <begin position="6"/>
        <end position="42"/>
    </location>
</feature>
<dbReference type="PANTHER" id="PTHR47123:SF15">
    <property type="entry name" value="F-BOX PROTEIN SKIP23"/>
    <property type="match status" value="1"/>
</dbReference>
<dbReference type="PANTHER" id="PTHR47123">
    <property type="entry name" value="F-BOX PROTEIN SKIP23"/>
    <property type="match status" value="1"/>
</dbReference>
<dbReference type="Gene3D" id="1.20.1280.50">
    <property type="match status" value="1"/>
</dbReference>
<dbReference type="InterPro" id="IPR001810">
    <property type="entry name" value="F-box_dom"/>
</dbReference>
<dbReference type="Proteomes" id="UP001279734">
    <property type="component" value="Unassembled WGS sequence"/>
</dbReference>
<dbReference type="EMBL" id="BSYO01000006">
    <property type="protein sequence ID" value="GMH06592.1"/>
    <property type="molecule type" value="Genomic_DNA"/>
</dbReference>
<dbReference type="InterPro" id="IPR005174">
    <property type="entry name" value="KIB1-4_b-propeller"/>
</dbReference>
<comment type="caution">
    <text evidence="3">The sequence shown here is derived from an EMBL/GenBank/DDBJ whole genome shotgun (WGS) entry which is preliminary data.</text>
</comment>
<name>A0AAD3S8W6_NEPGR</name>
<evidence type="ECO:0000259" key="1">
    <source>
        <dbReference type="Pfam" id="PF00646"/>
    </source>
</evidence>
<dbReference type="Pfam" id="PF00646">
    <property type="entry name" value="F-box"/>
    <property type="match status" value="1"/>
</dbReference>
<sequence>MDSIRWSSLPRDILTTIARRFNTDVDLLRFRAVCTAWRSAVLPRRRFSFPVKVPFPNACFDDLNPNSRPGYFALFQSTLYRLSPISDAHSPNGWLFKVIATNKPNTFSLLNPLSSYKIKFVPECFPNRINLLDYRISEICKSYSLKFVDLEDPSEQSEFVRIRRVAVLSNYLTDDNFVVMLLLYGGSLEAWRCGEEKWTKIGGDDYQFDDVLCCEGKCYAVTFTGVVMVFDSELKPIDSIMNTFLCYNPRQQKLLLEFDGDLYLVDKTSDPDPEFDYDYYLDGYVVNENTINMPMKLSFYRMNKVDGDWNYVGRLGGRVFFLGDDVSFGIWEKDFDGCKGNCVYLTDECFVQIEEDGVCGVDTGVYDLNDCKIVALAECLDYAKVFWPAPSWLTASTSSLQC</sequence>
<dbReference type="InterPro" id="IPR036047">
    <property type="entry name" value="F-box-like_dom_sf"/>
</dbReference>
<keyword evidence="4" id="KW-1185">Reference proteome</keyword>
<organism evidence="3 4">
    <name type="scientific">Nepenthes gracilis</name>
    <name type="common">Slender pitcher plant</name>
    <dbReference type="NCBI Taxonomy" id="150966"/>
    <lineage>
        <taxon>Eukaryota</taxon>
        <taxon>Viridiplantae</taxon>
        <taxon>Streptophyta</taxon>
        <taxon>Embryophyta</taxon>
        <taxon>Tracheophyta</taxon>
        <taxon>Spermatophyta</taxon>
        <taxon>Magnoliopsida</taxon>
        <taxon>eudicotyledons</taxon>
        <taxon>Gunneridae</taxon>
        <taxon>Pentapetalae</taxon>
        <taxon>Caryophyllales</taxon>
        <taxon>Nepenthaceae</taxon>
        <taxon>Nepenthes</taxon>
    </lineage>
</organism>
<evidence type="ECO:0008006" key="5">
    <source>
        <dbReference type="Google" id="ProtNLM"/>
    </source>
</evidence>
<reference evidence="3" key="1">
    <citation type="submission" date="2023-05" db="EMBL/GenBank/DDBJ databases">
        <title>Nepenthes gracilis genome sequencing.</title>
        <authorList>
            <person name="Fukushima K."/>
        </authorList>
    </citation>
    <scope>NUCLEOTIDE SEQUENCE</scope>
    <source>
        <strain evidence="3">SING2019-196</strain>
    </source>
</reference>
<dbReference type="AlphaFoldDB" id="A0AAD3S8W6"/>
<protein>
    <recommendedName>
        <fullName evidence="5">F-box domain-containing protein</fullName>
    </recommendedName>
</protein>
<evidence type="ECO:0000313" key="4">
    <source>
        <dbReference type="Proteomes" id="UP001279734"/>
    </source>
</evidence>